<proteinExistence type="predicted"/>
<accession>A0AAD7H0G6</accession>
<keyword evidence="3" id="KW-1185">Reference proteome</keyword>
<dbReference type="GO" id="GO:0005524">
    <property type="term" value="F:ATP binding"/>
    <property type="evidence" value="ECO:0007669"/>
    <property type="project" value="InterPro"/>
</dbReference>
<feature type="domain" description="Protein kinase" evidence="1">
    <location>
        <begin position="1"/>
        <end position="336"/>
    </location>
</feature>
<dbReference type="InterPro" id="IPR000719">
    <property type="entry name" value="Prot_kinase_dom"/>
</dbReference>
<evidence type="ECO:0000313" key="2">
    <source>
        <dbReference type="EMBL" id="KAJ7709015.1"/>
    </source>
</evidence>
<protein>
    <recommendedName>
        <fullName evidence="1">Protein kinase domain-containing protein</fullName>
    </recommendedName>
</protein>
<dbReference type="Gene3D" id="1.10.510.10">
    <property type="entry name" value="Transferase(Phosphotransferase) domain 1"/>
    <property type="match status" value="1"/>
</dbReference>
<dbReference type="Proteomes" id="UP001221757">
    <property type="component" value="Unassembled WGS sequence"/>
</dbReference>
<gene>
    <name evidence="2" type="ORF">B0H17DRAFT_1156000</name>
</gene>
<dbReference type="GO" id="GO:0004672">
    <property type="term" value="F:protein kinase activity"/>
    <property type="evidence" value="ECO:0007669"/>
    <property type="project" value="InterPro"/>
</dbReference>
<comment type="caution">
    <text evidence="2">The sequence shown here is derived from an EMBL/GenBank/DDBJ whole genome shotgun (WGS) entry which is preliminary data.</text>
</comment>
<dbReference type="InterPro" id="IPR011009">
    <property type="entry name" value="Kinase-like_dom_sf"/>
</dbReference>
<dbReference type="SUPFAM" id="SSF56112">
    <property type="entry name" value="Protein kinase-like (PK-like)"/>
    <property type="match status" value="1"/>
</dbReference>
<evidence type="ECO:0000313" key="3">
    <source>
        <dbReference type="Proteomes" id="UP001221757"/>
    </source>
</evidence>
<dbReference type="EMBL" id="JARKIE010000003">
    <property type="protein sequence ID" value="KAJ7709015.1"/>
    <property type="molecule type" value="Genomic_DNA"/>
</dbReference>
<dbReference type="AlphaFoldDB" id="A0AAD7H0G6"/>
<dbReference type="PROSITE" id="PS50011">
    <property type="entry name" value="PROTEIN_KINASE_DOM"/>
    <property type="match status" value="1"/>
</dbReference>
<organism evidence="2 3">
    <name type="scientific">Mycena rosella</name>
    <name type="common">Pink bonnet</name>
    <name type="synonym">Agaricus rosellus</name>
    <dbReference type="NCBI Taxonomy" id="1033263"/>
    <lineage>
        <taxon>Eukaryota</taxon>
        <taxon>Fungi</taxon>
        <taxon>Dikarya</taxon>
        <taxon>Basidiomycota</taxon>
        <taxon>Agaricomycotina</taxon>
        <taxon>Agaricomycetes</taxon>
        <taxon>Agaricomycetidae</taxon>
        <taxon>Agaricales</taxon>
        <taxon>Marasmiineae</taxon>
        <taxon>Mycenaceae</taxon>
        <taxon>Mycena</taxon>
    </lineage>
</organism>
<reference evidence="2" key="1">
    <citation type="submission" date="2023-03" db="EMBL/GenBank/DDBJ databases">
        <title>Massive genome expansion in bonnet fungi (Mycena s.s.) driven by repeated elements and novel gene families across ecological guilds.</title>
        <authorList>
            <consortium name="Lawrence Berkeley National Laboratory"/>
            <person name="Harder C.B."/>
            <person name="Miyauchi S."/>
            <person name="Viragh M."/>
            <person name="Kuo A."/>
            <person name="Thoen E."/>
            <person name="Andreopoulos B."/>
            <person name="Lu D."/>
            <person name="Skrede I."/>
            <person name="Drula E."/>
            <person name="Henrissat B."/>
            <person name="Morin E."/>
            <person name="Kohler A."/>
            <person name="Barry K."/>
            <person name="LaButti K."/>
            <person name="Morin E."/>
            <person name="Salamov A."/>
            <person name="Lipzen A."/>
            <person name="Mereny Z."/>
            <person name="Hegedus B."/>
            <person name="Baldrian P."/>
            <person name="Stursova M."/>
            <person name="Weitz H."/>
            <person name="Taylor A."/>
            <person name="Grigoriev I.V."/>
            <person name="Nagy L.G."/>
            <person name="Martin F."/>
            <person name="Kauserud H."/>
        </authorList>
    </citation>
    <scope>NUCLEOTIDE SEQUENCE</scope>
    <source>
        <strain evidence="2">CBHHK067</strain>
    </source>
</reference>
<name>A0AAD7H0G6_MYCRO</name>
<sequence>MALKSHSEIFWLNHQQWLQTCGYMLRPQFHPGWTPSWSKTKRPPSLAFYTRMFAPLIDAIRIADGAPVALKKINKSVPEYVVETEIGLYFSTPPRASHPQHHCIPIYEVLDVPDNNKEYGSPPFDMFGEAVEFFRQIFEGLRFMHSHHVAHRDCQSGNIMMDVTQLYPNGFHSEDVELNQSWKGKAKHTCMTCTKCNPKYYLIDFGLSRMHDPANKPPLEYPDCGGDRKMPQLQGQEYHQLHDPFPIDVYYIGNLIRREFIEFMQPLVTNMVAEHPTKRPIMDEVFVRFEEIRRSLSTWKLRSRPVPRNKLGIVNSLVRRIGYILRRIPPVPVLGK</sequence>
<evidence type="ECO:0000259" key="1">
    <source>
        <dbReference type="PROSITE" id="PS50011"/>
    </source>
</evidence>
<dbReference type="SMART" id="SM00220">
    <property type="entry name" value="S_TKc"/>
    <property type="match status" value="1"/>
</dbReference>